<sequence>MRIALGTDHSGFAMKSELIAYMESIGLTVIDHGSFTPERVDFPDIARLVGESLRSGEADRGIMLCGSGIGAAIAANKIPGIRACVCHDTYSAHQGVEHDDMNVLCIGGKIIGLWLAQEVVSAFVRAEFSKGDYFRRRLKKLDQLEWDYAKQLVERE</sequence>
<keyword evidence="2 4" id="KW-0413">Isomerase</keyword>
<dbReference type="InterPro" id="IPR036569">
    <property type="entry name" value="RpiB_LacA_LacB_sf"/>
</dbReference>
<evidence type="ECO:0000256" key="2">
    <source>
        <dbReference type="ARBA" id="ARBA00023235"/>
    </source>
</evidence>
<reference evidence="4 5" key="1">
    <citation type="submission" date="2019-07" db="EMBL/GenBank/DDBJ databases">
        <authorList>
            <person name="Kim J."/>
        </authorList>
    </citation>
    <scope>NUCLEOTIDE SEQUENCE [LARGE SCALE GENOMIC DNA]</scope>
    <source>
        <strain evidence="4 5">JC52</strain>
    </source>
</reference>
<name>A0A559JFD0_9BACL</name>
<dbReference type="OrthoDB" id="1778624at2"/>
<dbReference type="GO" id="GO:0004751">
    <property type="term" value="F:ribose-5-phosphate isomerase activity"/>
    <property type="evidence" value="ECO:0007669"/>
    <property type="project" value="UniProtKB-EC"/>
</dbReference>
<protein>
    <submittedName>
        <fullName evidence="4">Ribose 5-phosphate isomerase B</fullName>
        <ecNumber evidence="4">5.3.1.6</ecNumber>
    </submittedName>
</protein>
<evidence type="ECO:0000313" key="4">
    <source>
        <dbReference type="EMBL" id="TVX98582.1"/>
    </source>
</evidence>
<comment type="caution">
    <text evidence="4">The sequence shown here is derived from an EMBL/GenBank/DDBJ whole genome shotgun (WGS) entry which is preliminary data.</text>
</comment>
<evidence type="ECO:0000256" key="1">
    <source>
        <dbReference type="ARBA" id="ARBA00008754"/>
    </source>
</evidence>
<dbReference type="InterPro" id="IPR003500">
    <property type="entry name" value="RpiB_LacA_LacB"/>
</dbReference>
<dbReference type="Pfam" id="PF02502">
    <property type="entry name" value="LacAB_rpiB"/>
    <property type="match status" value="1"/>
</dbReference>
<dbReference type="PIRSF" id="PIRSF005384">
    <property type="entry name" value="RpiB_LacA_B"/>
    <property type="match status" value="1"/>
</dbReference>
<dbReference type="InterPro" id="IPR051812">
    <property type="entry name" value="SPI_LacAB/RpiB"/>
</dbReference>
<keyword evidence="5" id="KW-1185">Reference proteome</keyword>
<evidence type="ECO:0000313" key="5">
    <source>
        <dbReference type="Proteomes" id="UP000317036"/>
    </source>
</evidence>
<dbReference type="PANTHER" id="PTHR43732">
    <property type="entry name" value="RIBOSE 5-PHOSPHATE ISOMERASE-RELATED"/>
    <property type="match status" value="1"/>
</dbReference>
<dbReference type="EMBL" id="VNJI01000090">
    <property type="protein sequence ID" value="TVX98582.1"/>
    <property type="molecule type" value="Genomic_DNA"/>
</dbReference>
<dbReference type="AlphaFoldDB" id="A0A559JFD0"/>
<evidence type="ECO:0000256" key="3">
    <source>
        <dbReference type="PIRSR" id="PIRSR005384-1"/>
    </source>
</evidence>
<dbReference type="EC" id="5.3.1.6" evidence="4"/>
<dbReference type="RefSeq" id="WP_144855092.1">
    <property type="nucleotide sequence ID" value="NZ_VNJI01000090.1"/>
</dbReference>
<dbReference type="InterPro" id="IPR004785">
    <property type="entry name" value="RpiB"/>
</dbReference>
<comment type="similarity">
    <text evidence="1">Belongs to the LacAB/RpiB family.</text>
</comment>
<gene>
    <name evidence="4" type="primary">rpiB</name>
    <name evidence="4" type="ORF">FPZ49_34365</name>
</gene>
<feature type="active site" description="Proton donor" evidence="3">
    <location>
        <position position="98"/>
    </location>
</feature>
<dbReference type="SUPFAM" id="SSF89623">
    <property type="entry name" value="Ribose/Galactose isomerase RpiB/AlsB"/>
    <property type="match status" value="1"/>
</dbReference>
<dbReference type="Proteomes" id="UP000317036">
    <property type="component" value="Unassembled WGS sequence"/>
</dbReference>
<organism evidence="4 5">
    <name type="scientific">Paenibacillus cremeus</name>
    <dbReference type="NCBI Taxonomy" id="2163881"/>
    <lineage>
        <taxon>Bacteria</taxon>
        <taxon>Bacillati</taxon>
        <taxon>Bacillota</taxon>
        <taxon>Bacilli</taxon>
        <taxon>Bacillales</taxon>
        <taxon>Paenibacillaceae</taxon>
        <taxon>Paenibacillus</taxon>
    </lineage>
</organism>
<dbReference type="GO" id="GO:0005975">
    <property type="term" value="P:carbohydrate metabolic process"/>
    <property type="evidence" value="ECO:0007669"/>
    <property type="project" value="InterPro"/>
</dbReference>
<proteinExistence type="inferred from homology"/>
<dbReference type="PANTHER" id="PTHR43732:SF1">
    <property type="entry name" value="RIBOSE 5-PHOSPHATE ISOMERASE"/>
    <property type="match status" value="1"/>
</dbReference>
<accession>A0A559JFD0</accession>
<dbReference type="NCBIfam" id="TIGR00689">
    <property type="entry name" value="rpiB_lacA_lacB"/>
    <property type="match status" value="1"/>
</dbReference>
<dbReference type="NCBIfam" id="NF004051">
    <property type="entry name" value="PRK05571.1"/>
    <property type="match status" value="1"/>
</dbReference>
<feature type="active site" description="Proton acceptor" evidence="3">
    <location>
        <position position="65"/>
    </location>
</feature>
<dbReference type="NCBIfam" id="TIGR01120">
    <property type="entry name" value="rpiB"/>
    <property type="match status" value="1"/>
</dbReference>
<dbReference type="Gene3D" id="3.40.1400.10">
    <property type="entry name" value="Sugar-phosphate isomerase, RpiB/LacA/LacB"/>
    <property type="match status" value="1"/>
</dbReference>